<accession>A0A9P3URT6</accession>
<proteinExistence type="predicted"/>
<keyword evidence="2" id="KW-1185">Reference proteome</keyword>
<evidence type="ECO:0000313" key="1">
    <source>
        <dbReference type="EMBL" id="GLB42983.1"/>
    </source>
</evidence>
<sequence>MGRPTIKLPRMDSVVLVCRTYITRSDPRPNFSALVICLWLILQYRGTVPSDTYLSPNYLVPRDGFGLAFSWMKMTLAPEEAVVLLMLAIVSPSEGFLEFLHIKPLRLESSTTISSISLNCLVLPNSNRHSHDVPCQIYDQSDLFLQYCCFWGHRGSGRLRRTMLRL</sequence>
<evidence type="ECO:0000313" key="2">
    <source>
        <dbReference type="Proteomes" id="UP001063166"/>
    </source>
</evidence>
<organism evidence="1 2">
    <name type="scientific">Lyophyllum shimeji</name>
    <name type="common">Hon-shimeji</name>
    <name type="synonym">Tricholoma shimeji</name>
    <dbReference type="NCBI Taxonomy" id="47721"/>
    <lineage>
        <taxon>Eukaryota</taxon>
        <taxon>Fungi</taxon>
        <taxon>Dikarya</taxon>
        <taxon>Basidiomycota</taxon>
        <taxon>Agaricomycotina</taxon>
        <taxon>Agaricomycetes</taxon>
        <taxon>Agaricomycetidae</taxon>
        <taxon>Agaricales</taxon>
        <taxon>Tricholomatineae</taxon>
        <taxon>Lyophyllaceae</taxon>
        <taxon>Lyophyllum</taxon>
    </lineage>
</organism>
<reference evidence="1" key="1">
    <citation type="submission" date="2022-07" db="EMBL/GenBank/DDBJ databases">
        <title>The genome of Lyophyllum shimeji provides insight into the initial evolution of ectomycorrhizal fungal genome.</title>
        <authorList>
            <person name="Kobayashi Y."/>
            <person name="Shibata T."/>
            <person name="Hirakawa H."/>
            <person name="Shigenobu S."/>
            <person name="Nishiyama T."/>
            <person name="Yamada A."/>
            <person name="Hasebe M."/>
            <person name="Kawaguchi M."/>
        </authorList>
    </citation>
    <scope>NUCLEOTIDE SEQUENCE</scope>
    <source>
        <strain evidence="1">AT787</strain>
    </source>
</reference>
<dbReference type="EMBL" id="BRPK01000012">
    <property type="protein sequence ID" value="GLB42983.1"/>
    <property type="molecule type" value="Genomic_DNA"/>
</dbReference>
<dbReference type="AlphaFoldDB" id="A0A9P3URT6"/>
<name>A0A9P3URT6_LYOSH</name>
<dbReference type="Proteomes" id="UP001063166">
    <property type="component" value="Unassembled WGS sequence"/>
</dbReference>
<comment type="caution">
    <text evidence="1">The sequence shown here is derived from an EMBL/GenBank/DDBJ whole genome shotgun (WGS) entry which is preliminary data.</text>
</comment>
<protein>
    <submittedName>
        <fullName evidence="1">Uncharacterized protein</fullName>
    </submittedName>
</protein>
<gene>
    <name evidence="1" type="ORF">LshimejAT787_1204320</name>
</gene>